<name>A0A9J6P2I3_9CLOT</name>
<accession>A0A9J6P2I3</accession>
<comment type="caution">
    <text evidence="2">The sequence shown here is derived from an EMBL/GenBank/DDBJ whole genome shotgun (WGS) entry which is preliminary data.</text>
</comment>
<feature type="transmembrane region" description="Helical" evidence="1">
    <location>
        <begin position="70"/>
        <end position="93"/>
    </location>
</feature>
<dbReference type="EMBL" id="JAGSOJ010000003">
    <property type="protein sequence ID" value="MCM1990978.1"/>
    <property type="molecule type" value="Genomic_DNA"/>
</dbReference>
<dbReference type="RefSeq" id="WP_250860088.1">
    <property type="nucleotide sequence ID" value="NZ_JAGSOJ010000003.1"/>
</dbReference>
<dbReference type="Proteomes" id="UP001056429">
    <property type="component" value="Unassembled WGS sequence"/>
</dbReference>
<sequence length="162" mass="18708">MDAYSIITNSLILVGAVCMLFLMVSNYKNRDFKGEVKYKGNTWNRFLLGISLVSISLVIFSNIIDGFDGIGSLLPMIIINLFLIISSNMRYIVGTEGILIPFEGCRYEFYEWKDVLEIKILEKRKTEFSLIDKDGKERKRTITFNKGDYKEIIGYMNQQIIC</sequence>
<evidence type="ECO:0000256" key="1">
    <source>
        <dbReference type="SAM" id="Phobius"/>
    </source>
</evidence>
<dbReference type="AlphaFoldDB" id="A0A9J6P2I3"/>
<keyword evidence="1" id="KW-0812">Transmembrane</keyword>
<proteinExistence type="predicted"/>
<reference evidence="2" key="2">
    <citation type="submission" date="2021-04" db="EMBL/GenBank/DDBJ databases">
        <authorList>
            <person name="Dong X."/>
        </authorList>
    </citation>
    <scope>NUCLEOTIDE SEQUENCE</scope>
    <source>
        <strain evidence="2">ZWT</strain>
    </source>
</reference>
<feature type="transmembrane region" description="Helical" evidence="1">
    <location>
        <begin position="46"/>
        <end position="64"/>
    </location>
</feature>
<keyword evidence="1" id="KW-0472">Membrane</keyword>
<gene>
    <name evidence="2" type="ORF">KDK92_14700</name>
</gene>
<reference evidence="2" key="1">
    <citation type="journal article" date="2021" name="mSystems">
        <title>Bacteria and Archaea Synergistically Convert Glycine Betaine to Biogenic Methane in the Formosa Cold Seep of the South China Sea.</title>
        <authorList>
            <person name="Li L."/>
            <person name="Zhang W."/>
            <person name="Zhang S."/>
            <person name="Song L."/>
            <person name="Sun Q."/>
            <person name="Zhang H."/>
            <person name="Xiang H."/>
            <person name="Dong X."/>
        </authorList>
    </citation>
    <scope>NUCLEOTIDE SEQUENCE</scope>
    <source>
        <strain evidence="2">ZWT</strain>
    </source>
</reference>
<evidence type="ECO:0000313" key="3">
    <source>
        <dbReference type="Proteomes" id="UP001056429"/>
    </source>
</evidence>
<protein>
    <submittedName>
        <fullName evidence="2">Uncharacterized protein</fullName>
    </submittedName>
</protein>
<feature type="transmembrane region" description="Helical" evidence="1">
    <location>
        <begin position="6"/>
        <end position="25"/>
    </location>
</feature>
<keyword evidence="1" id="KW-1133">Transmembrane helix</keyword>
<keyword evidence="3" id="KW-1185">Reference proteome</keyword>
<organism evidence="2 3">
    <name type="scientific">Oceanirhabdus seepicola</name>
    <dbReference type="NCBI Taxonomy" id="2828781"/>
    <lineage>
        <taxon>Bacteria</taxon>
        <taxon>Bacillati</taxon>
        <taxon>Bacillota</taxon>
        <taxon>Clostridia</taxon>
        <taxon>Eubacteriales</taxon>
        <taxon>Clostridiaceae</taxon>
        <taxon>Oceanirhabdus</taxon>
    </lineage>
</organism>
<evidence type="ECO:0000313" key="2">
    <source>
        <dbReference type="EMBL" id="MCM1990978.1"/>
    </source>
</evidence>